<accession>G7Q5G5</accession>
<dbReference type="InterPro" id="IPR002313">
    <property type="entry name" value="Lys-tRNA-ligase_II"/>
</dbReference>
<evidence type="ECO:0000256" key="4">
    <source>
        <dbReference type="ARBA" id="ARBA00022490"/>
    </source>
</evidence>
<dbReference type="AlphaFoldDB" id="G7Q5G5"/>
<comment type="subcellular location">
    <subcellularLocation>
        <location evidence="1 13">Cytoplasm</location>
    </subcellularLocation>
</comment>
<evidence type="ECO:0000256" key="8">
    <source>
        <dbReference type="ARBA" id="ARBA00022840"/>
    </source>
</evidence>
<feature type="domain" description="Aminoacyl-transfer RNA synthetases class-II family profile" evidence="15">
    <location>
        <begin position="205"/>
        <end position="523"/>
    </location>
</feature>
<evidence type="ECO:0000259" key="15">
    <source>
        <dbReference type="PROSITE" id="PS50862"/>
    </source>
</evidence>
<dbReference type="CDD" id="cd00775">
    <property type="entry name" value="LysRS_core"/>
    <property type="match status" value="1"/>
</dbReference>
<reference evidence="17" key="1">
    <citation type="journal article" date="2015" name="Genome Announc.">
        <title>High-Quality Draft Genome Sequence of Desulfovibrio carbinoliphilus FW-101-2B, an Organic Acid-Oxidizing Sulfate-Reducing Bacterium Isolated from Uranium(VI)-Contaminated Groundwater.</title>
        <authorList>
            <person name="Ramsay B.D."/>
            <person name="Hwang C."/>
            <person name="Woo H.L."/>
            <person name="Carroll S.L."/>
            <person name="Lucas S."/>
            <person name="Han J."/>
            <person name="Lapidus A.L."/>
            <person name="Cheng J.F."/>
            <person name="Goodwin L.A."/>
            <person name="Pitluck S."/>
            <person name="Peters L."/>
            <person name="Chertkov O."/>
            <person name="Held B."/>
            <person name="Detter J.C."/>
            <person name="Han C.S."/>
            <person name="Tapia R."/>
            <person name="Land M.L."/>
            <person name="Hauser L.J."/>
            <person name="Kyrpides N.C."/>
            <person name="Ivanova N.N."/>
            <person name="Mikhailova N."/>
            <person name="Pagani I."/>
            <person name="Woyke T."/>
            <person name="Arkin A.P."/>
            <person name="Dehal P."/>
            <person name="Chivian D."/>
            <person name="Criddle C.S."/>
            <person name="Wu W."/>
            <person name="Chakraborty R."/>
            <person name="Hazen T.C."/>
            <person name="Fields M.W."/>
        </authorList>
    </citation>
    <scope>NUCLEOTIDE SEQUENCE [LARGE SCALE GENOMIC DNA]</scope>
    <source>
        <strain evidence="17">FW-101-2B</strain>
    </source>
</reference>
<evidence type="ECO:0000313" key="16">
    <source>
        <dbReference type="EMBL" id="EHJ48966.1"/>
    </source>
</evidence>
<keyword evidence="7 13" id="KW-0547">Nucleotide-binding</keyword>
<dbReference type="Pfam" id="PF00152">
    <property type="entry name" value="tRNA-synt_2"/>
    <property type="match status" value="1"/>
</dbReference>
<protein>
    <recommendedName>
        <fullName evidence="13">Lysine--tRNA ligase</fullName>
        <ecNumber evidence="13">6.1.1.6</ecNumber>
    </recommendedName>
    <alternativeName>
        <fullName evidence="13">Lysyl-tRNA synthetase</fullName>
        <shortName evidence="13">LysRS</shortName>
    </alternativeName>
</protein>
<dbReference type="InterPro" id="IPR018149">
    <property type="entry name" value="Lys-tRNA-synth_II_C"/>
</dbReference>
<keyword evidence="17" id="KW-1185">Reference proteome</keyword>
<dbReference type="NCBIfam" id="NF001756">
    <property type="entry name" value="PRK00484.1"/>
    <property type="match status" value="1"/>
</dbReference>
<dbReference type="Proteomes" id="UP000004662">
    <property type="component" value="Chromosome"/>
</dbReference>
<sequence>MGSDAPRQKEYKLPVKSKRVEDFRPLLESLDAGNELNEVFKNRIAKAVQLLDDGVPLYPNDFEKGEDIGPVAAGHEPLDEEALAAVPTVFRLAGRIVSLRSFGKVAFFTIQDASGRIQVFAERDKLGTEAYQTFKKFDIGDIVGVSGRLFRTKTGELTLHADTVRLLTKSMRPLPEKFHGLKDVETRYRQRYVDLIVTPKAVEIFKARTTIVRELRAFLDTAGFMEVETPMMQAIPGGATAKPFVTHHNALDMGLFLRIAPELYLKRLLVGGFEKVYEVGRNFRNEGVSTRHNPEFTMCEFYWAYARYTDLMDLTERLFSHLARAVTGGDVVTYQGQEINLGLGWTRLAFHDSLEKVGGISPDVYRDFDAAKALVEKSGEKVLKGEKLGKVQAKLFDIFVEPKLLQPHFIYHYPTEISPLSRRNSEDPTITDRFELFICGREMANAFSELNDPVDQRLRFEDQVREKEAGDDEAHRMDDDYVRALEYGMPPAAGEGIGIDRLVMLLTDQASIREVILFPLLRPEGSPGS</sequence>
<dbReference type="GO" id="GO:0000049">
    <property type="term" value="F:tRNA binding"/>
    <property type="evidence" value="ECO:0007669"/>
    <property type="project" value="TreeGrafter"/>
</dbReference>
<feature type="binding site" evidence="13">
    <location>
        <position position="435"/>
    </location>
    <ligand>
        <name>Mg(2+)</name>
        <dbReference type="ChEBI" id="CHEBI:18420"/>
        <label>1</label>
    </ligand>
</feature>
<keyword evidence="5 13" id="KW-0436">Ligase</keyword>
<dbReference type="HAMAP" id="MF_00252">
    <property type="entry name" value="Lys_tRNA_synth_class2"/>
    <property type="match status" value="1"/>
</dbReference>
<comment type="subunit">
    <text evidence="3 13">Homodimer.</text>
</comment>
<dbReference type="GO" id="GO:0042803">
    <property type="term" value="F:protein homodimerization activity"/>
    <property type="evidence" value="ECO:0007669"/>
    <property type="project" value="UniProtKB-ARBA"/>
</dbReference>
<dbReference type="GO" id="GO:0005524">
    <property type="term" value="F:ATP binding"/>
    <property type="evidence" value="ECO:0007669"/>
    <property type="project" value="UniProtKB-UniRule"/>
</dbReference>
<dbReference type="NCBIfam" id="TIGR00499">
    <property type="entry name" value="lysS_bact"/>
    <property type="match status" value="1"/>
</dbReference>
<evidence type="ECO:0000256" key="9">
    <source>
        <dbReference type="ARBA" id="ARBA00022842"/>
    </source>
</evidence>
<evidence type="ECO:0000256" key="11">
    <source>
        <dbReference type="ARBA" id="ARBA00023146"/>
    </source>
</evidence>
<name>G7Q5G5_9BACT</name>
<dbReference type="Pfam" id="PF01336">
    <property type="entry name" value="tRNA_anti-codon"/>
    <property type="match status" value="1"/>
</dbReference>
<dbReference type="HOGENOM" id="CLU_008255_6_0_7"/>
<dbReference type="InterPro" id="IPR004364">
    <property type="entry name" value="Aa-tRNA-synt_II"/>
</dbReference>
<feature type="binding site" evidence="13">
    <location>
        <position position="442"/>
    </location>
    <ligand>
        <name>Mg(2+)</name>
        <dbReference type="ChEBI" id="CHEBI:18420"/>
        <label>2</label>
    </ligand>
</feature>
<dbReference type="GO" id="GO:0000287">
    <property type="term" value="F:magnesium ion binding"/>
    <property type="evidence" value="ECO:0007669"/>
    <property type="project" value="UniProtKB-UniRule"/>
</dbReference>
<dbReference type="GO" id="GO:0006430">
    <property type="term" value="P:lysyl-tRNA aminoacylation"/>
    <property type="evidence" value="ECO:0007669"/>
    <property type="project" value="UniProtKB-UniRule"/>
</dbReference>
<dbReference type="STRING" id="694327.DFW101_2966"/>
<dbReference type="InterPro" id="IPR045864">
    <property type="entry name" value="aa-tRNA-synth_II/BPL/LPL"/>
</dbReference>
<dbReference type="PRINTS" id="PR00982">
    <property type="entry name" value="TRNASYNTHLYS"/>
</dbReference>
<evidence type="ECO:0000256" key="14">
    <source>
        <dbReference type="RuleBase" id="RU000336"/>
    </source>
</evidence>
<evidence type="ECO:0000256" key="13">
    <source>
        <dbReference type="HAMAP-Rule" id="MF_00252"/>
    </source>
</evidence>
<dbReference type="RefSeq" id="WP_009182320.1">
    <property type="nucleotide sequence ID" value="NZ_CM001368.1"/>
</dbReference>
<dbReference type="InterPro" id="IPR004365">
    <property type="entry name" value="NA-bd_OB_tRNA"/>
</dbReference>
<evidence type="ECO:0000256" key="10">
    <source>
        <dbReference type="ARBA" id="ARBA00022917"/>
    </source>
</evidence>
<dbReference type="PANTHER" id="PTHR42918">
    <property type="entry name" value="LYSYL-TRNA SYNTHETASE"/>
    <property type="match status" value="1"/>
</dbReference>
<dbReference type="GO" id="GO:0005829">
    <property type="term" value="C:cytosol"/>
    <property type="evidence" value="ECO:0007669"/>
    <property type="project" value="TreeGrafter"/>
</dbReference>
<dbReference type="OrthoDB" id="9801152at2"/>
<keyword evidence="11 13" id="KW-0030">Aminoacyl-tRNA synthetase</keyword>
<dbReference type="EMBL" id="CM001368">
    <property type="protein sequence ID" value="EHJ48966.1"/>
    <property type="molecule type" value="Genomic_DNA"/>
</dbReference>
<keyword evidence="4 13" id="KW-0963">Cytoplasm</keyword>
<evidence type="ECO:0000256" key="7">
    <source>
        <dbReference type="ARBA" id="ARBA00022741"/>
    </source>
</evidence>
<dbReference type="SUPFAM" id="SSF55681">
    <property type="entry name" value="Class II aaRS and biotin synthetases"/>
    <property type="match status" value="1"/>
</dbReference>
<comment type="cofactor">
    <cofactor evidence="13 14">
        <name>Mg(2+)</name>
        <dbReference type="ChEBI" id="CHEBI:18420"/>
    </cofactor>
    <text evidence="13 14">Binds 3 Mg(2+) ions per subunit.</text>
</comment>
<dbReference type="FunFam" id="3.30.930.10:FF:000001">
    <property type="entry name" value="Lysine--tRNA ligase"/>
    <property type="match status" value="1"/>
</dbReference>
<evidence type="ECO:0000256" key="12">
    <source>
        <dbReference type="ARBA" id="ARBA00048573"/>
    </source>
</evidence>
<dbReference type="CDD" id="cd04322">
    <property type="entry name" value="LysRS_N"/>
    <property type="match status" value="1"/>
</dbReference>
<dbReference type="PROSITE" id="PS50862">
    <property type="entry name" value="AA_TRNA_LIGASE_II"/>
    <property type="match status" value="1"/>
</dbReference>
<dbReference type="SUPFAM" id="SSF50249">
    <property type="entry name" value="Nucleic acid-binding proteins"/>
    <property type="match status" value="1"/>
</dbReference>
<dbReference type="InterPro" id="IPR012340">
    <property type="entry name" value="NA-bd_OB-fold"/>
</dbReference>
<keyword evidence="6 13" id="KW-0479">Metal-binding</keyword>
<feature type="binding site" evidence="13">
    <location>
        <position position="442"/>
    </location>
    <ligand>
        <name>Mg(2+)</name>
        <dbReference type="ChEBI" id="CHEBI:18420"/>
        <label>1</label>
    </ligand>
</feature>
<evidence type="ECO:0000256" key="1">
    <source>
        <dbReference type="ARBA" id="ARBA00004496"/>
    </source>
</evidence>
<evidence type="ECO:0000313" key="17">
    <source>
        <dbReference type="Proteomes" id="UP000004662"/>
    </source>
</evidence>
<evidence type="ECO:0000256" key="3">
    <source>
        <dbReference type="ARBA" id="ARBA00011738"/>
    </source>
</evidence>
<dbReference type="PANTHER" id="PTHR42918:SF15">
    <property type="entry name" value="LYSINE--TRNA LIGASE, CHLOROPLASTIC_MITOCHONDRIAL"/>
    <property type="match status" value="1"/>
</dbReference>
<evidence type="ECO:0000256" key="5">
    <source>
        <dbReference type="ARBA" id="ARBA00022598"/>
    </source>
</evidence>
<dbReference type="FunFam" id="2.40.50.140:FF:000024">
    <property type="entry name" value="Lysine--tRNA ligase"/>
    <property type="match status" value="1"/>
</dbReference>
<dbReference type="Gene3D" id="2.40.50.140">
    <property type="entry name" value="Nucleic acid-binding proteins"/>
    <property type="match status" value="1"/>
</dbReference>
<comment type="similarity">
    <text evidence="2 13">Belongs to the class-II aminoacyl-tRNA synthetase family.</text>
</comment>
<dbReference type="eggNOG" id="COG1190">
    <property type="taxonomic scope" value="Bacteria"/>
</dbReference>
<comment type="catalytic activity">
    <reaction evidence="12 13 14">
        <text>tRNA(Lys) + L-lysine + ATP = L-lysyl-tRNA(Lys) + AMP + diphosphate</text>
        <dbReference type="Rhea" id="RHEA:20792"/>
        <dbReference type="Rhea" id="RHEA-COMP:9696"/>
        <dbReference type="Rhea" id="RHEA-COMP:9697"/>
        <dbReference type="ChEBI" id="CHEBI:30616"/>
        <dbReference type="ChEBI" id="CHEBI:32551"/>
        <dbReference type="ChEBI" id="CHEBI:33019"/>
        <dbReference type="ChEBI" id="CHEBI:78442"/>
        <dbReference type="ChEBI" id="CHEBI:78529"/>
        <dbReference type="ChEBI" id="CHEBI:456215"/>
        <dbReference type="EC" id="6.1.1.6"/>
    </reaction>
</comment>
<proteinExistence type="inferred from homology"/>
<evidence type="ECO:0000256" key="2">
    <source>
        <dbReference type="ARBA" id="ARBA00008226"/>
    </source>
</evidence>
<keyword evidence="10 13" id="KW-0648">Protein biosynthesis</keyword>
<gene>
    <name evidence="13" type="primary">lysS</name>
    <name evidence="16" type="ORF">DFW101_2966</name>
</gene>
<evidence type="ECO:0000256" key="6">
    <source>
        <dbReference type="ARBA" id="ARBA00022723"/>
    </source>
</evidence>
<keyword evidence="8 13" id="KW-0067">ATP-binding</keyword>
<organism evidence="16 17">
    <name type="scientific">Solidesulfovibrio carbinoliphilus subsp. oakridgensis</name>
    <dbReference type="NCBI Taxonomy" id="694327"/>
    <lineage>
        <taxon>Bacteria</taxon>
        <taxon>Pseudomonadati</taxon>
        <taxon>Thermodesulfobacteriota</taxon>
        <taxon>Desulfovibrionia</taxon>
        <taxon>Desulfovibrionales</taxon>
        <taxon>Desulfovibrionaceae</taxon>
        <taxon>Solidesulfovibrio</taxon>
    </lineage>
</organism>
<dbReference type="GO" id="GO:0004824">
    <property type="term" value="F:lysine-tRNA ligase activity"/>
    <property type="evidence" value="ECO:0007669"/>
    <property type="project" value="UniProtKB-UniRule"/>
</dbReference>
<dbReference type="InterPro" id="IPR044136">
    <property type="entry name" value="Lys-tRNA-ligase_II_N"/>
</dbReference>
<keyword evidence="9 13" id="KW-0460">Magnesium</keyword>
<dbReference type="Gene3D" id="3.30.930.10">
    <property type="entry name" value="Bira Bifunctional Protein, Domain 2"/>
    <property type="match status" value="1"/>
</dbReference>
<dbReference type="EC" id="6.1.1.6" evidence="13"/>
<dbReference type="InterPro" id="IPR006195">
    <property type="entry name" value="aa-tRNA-synth_II"/>
</dbReference>